<protein>
    <submittedName>
        <fullName evidence="1">Uncharacterized protein</fullName>
    </submittedName>
</protein>
<name>A0A1H7LD16_9GAMM</name>
<dbReference type="RefSeq" id="WP_085284408.1">
    <property type="nucleotide sequence ID" value="NZ_FOBI01000004.1"/>
</dbReference>
<sequence length="271" mass="30550">MHSDKRIVRAMISSSIFMGLLISAKLIAQTFTPPALQVGLWQGINGKLQQYNMLELNESGQHRFIKSYIATGFKRARVLNFTEQDIACSVAECIINIAQQGASTRLILAPYLDQAFQLLELNIDQQGHTVFSQSYLLEPVKSKSTVQIFMAKYRDKLSSLLTVPEQGIYGFWLGTLNKDGKAELVSFEANPNKKSYFTVFFNAQSLSNETSFLPEQVKVARDVTFISTEHPTFANQLIINQLSARQLSGYMYSVHRGQTLQTGHFHLTRVN</sequence>
<proteinExistence type="predicted"/>
<keyword evidence="2" id="KW-1185">Reference proteome</keyword>
<organism evidence="1 2">
    <name type="scientific">Colwellia chukchiensis</name>
    <dbReference type="NCBI Taxonomy" id="641665"/>
    <lineage>
        <taxon>Bacteria</taxon>
        <taxon>Pseudomonadati</taxon>
        <taxon>Pseudomonadota</taxon>
        <taxon>Gammaproteobacteria</taxon>
        <taxon>Alteromonadales</taxon>
        <taxon>Colwelliaceae</taxon>
        <taxon>Colwellia</taxon>
    </lineage>
</organism>
<accession>A0A1H7LD16</accession>
<gene>
    <name evidence="1" type="ORF">SAMN05216262_104123</name>
</gene>
<dbReference type="Proteomes" id="UP000199297">
    <property type="component" value="Unassembled WGS sequence"/>
</dbReference>
<dbReference type="STRING" id="641665.GCA_002104455_02883"/>
<evidence type="ECO:0000313" key="2">
    <source>
        <dbReference type="Proteomes" id="UP000199297"/>
    </source>
</evidence>
<dbReference type="AlphaFoldDB" id="A0A1H7LD16"/>
<evidence type="ECO:0000313" key="1">
    <source>
        <dbReference type="EMBL" id="SEK96778.1"/>
    </source>
</evidence>
<dbReference type="OrthoDB" id="6307378at2"/>
<dbReference type="EMBL" id="FOBI01000004">
    <property type="protein sequence ID" value="SEK96778.1"/>
    <property type="molecule type" value="Genomic_DNA"/>
</dbReference>
<reference evidence="2" key="1">
    <citation type="submission" date="2016-10" db="EMBL/GenBank/DDBJ databases">
        <authorList>
            <person name="Varghese N."/>
            <person name="Submissions S."/>
        </authorList>
    </citation>
    <scope>NUCLEOTIDE SEQUENCE [LARGE SCALE GENOMIC DNA]</scope>
    <source>
        <strain evidence="2">CGMCC 1.9127</strain>
    </source>
</reference>